<proteinExistence type="predicted"/>
<evidence type="ECO:0000256" key="2">
    <source>
        <dbReference type="ARBA" id="ARBA00023163"/>
    </source>
</evidence>
<name>A0AAV3TEL0_9EURY</name>
<dbReference type="Gene3D" id="1.10.10.10">
    <property type="entry name" value="Winged helix-like DNA-binding domain superfamily/Winged helix DNA-binding domain"/>
    <property type="match status" value="1"/>
</dbReference>
<keyword evidence="1" id="KW-0805">Transcription regulation</keyword>
<reference evidence="4 5" key="1">
    <citation type="journal article" date="2019" name="Int. J. Syst. Evol. Microbiol.">
        <title>The Global Catalogue of Microorganisms (GCM) 10K type strain sequencing project: providing services to taxonomists for standard genome sequencing and annotation.</title>
        <authorList>
            <consortium name="The Broad Institute Genomics Platform"/>
            <consortium name="The Broad Institute Genome Sequencing Center for Infectious Disease"/>
            <person name="Wu L."/>
            <person name="Ma J."/>
        </authorList>
    </citation>
    <scope>NUCLEOTIDE SEQUENCE [LARGE SCALE GENOMIC DNA]</scope>
    <source>
        <strain evidence="4 5">JCM 16328</strain>
    </source>
</reference>
<organism evidence="4 5">
    <name type="scientific">Natronoarchaeum mannanilyticum</name>
    <dbReference type="NCBI Taxonomy" id="926360"/>
    <lineage>
        <taxon>Archaea</taxon>
        <taxon>Methanobacteriati</taxon>
        <taxon>Methanobacteriota</taxon>
        <taxon>Stenosarchaea group</taxon>
        <taxon>Halobacteria</taxon>
        <taxon>Halobacteriales</taxon>
        <taxon>Natronoarchaeaceae</taxon>
    </lineage>
</organism>
<dbReference type="InterPro" id="IPR013324">
    <property type="entry name" value="RNA_pol_sigma_r3/r4-like"/>
</dbReference>
<dbReference type="EMBL" id="BAAADV010000008">
    <property type="protein sequence ID" value="GAA0681617.1"/>
    <property type="molecule type" value="Genomic_DNA"/>
</dbReference>
<evidence type="ECO:0000313" key="5">
    <source>
        <dbReference type="Proteomes" id="UP001500420"/>
    </source>
</evidence>
<dbReference type="AlphaFoldDB" id="A0AAV3TEL0"/>
<evidence type="ECO:0000259" key="3">
    <source>
        <dbReference type="Pfam" id="PF04967"/>
    </source>
</evidence>
<gene>
    <name evidence="4" type="ORF">GCM10009020_33340</name>
</gene>
<dbReference type="PANTHER" id="PTHR34236:SF1">
    <property type="entry name" value="DIMETHYL SULFOXIDE REDUCTASE TRANSCRIPTIONAL ACTIVATOR"/>
    <property type="match status" value="1"/>
</dbReference>
<dbReference type="RefSeq" id="WP_343775462.1">
    <property type="nucleotide sequence ID" value="NZ_BAAADV010000008.1"/>
</dbReference>
<dbReference type="Pfam" id="PF04967">
    <property type="entry name" value="HTH_10"/>
    <property type="match status" value="1"/>
</dbReference>
<keyword evidence="2" id="KW-0804">Transcription</keyword>
<dbReference type="PANTHER" id="PTHR34236">
    <property type="entry name" value="DIMETHYL SULFOXIDE REDUCTASE TRANSCRIPTIONAL ACTIVATOR"/>
    <property type="match status" value="1"/>
</dbReference>
<dbReference type="SUPFAM" id="SSF88659">
    <property type="entry name" value="Sigma3 and sigma4 domains of RNA polymerase sigma factors"/>
    <property type="match status" value="1"/>
</dbReference>
<accession>A0AAV3TEL0</accession>
<dbReference type="InterPro" id="IPR036388">
    <property type="entry name" value="WH-like_DNA-bd_sf"/>
</dbReference>
<keyword evidence="5" id="KW-1185">Reference proteome</keyword>
<dbReference type="Proteomes" id="UP001500420">
    <property type="component" value="Unassembled WGS sequence"/>
</dbReference>
<feature type="domain" description="HTH bat-type" evidence="3">
    <location>
        <begin position="151"/>
        <end position="202"/>
    </location>
</feature>
<dbReference type="InterPro" id="IPR007050">
    <property type="entry name" value="HTH_bacterioopsin"/>
</dbReference>
<protein>
    <recommendedName>
        <fullName evidence="3">HTH bat-type domain-containing protein</fullName>
    </recommendedName>
</protein>
<evidence type="ECO:0000313" key="4">
    <source>
        <dbReference type="EMBL" id="GAA0681617.1"/>
    </source>
</evidence>
<evidence type="ECO:0000256" key="1">
    <source>
        <dbReference type="ARBA" id="ARBA00023015"/>
    </source>
</evidence>
<comment type="caution">
    <text evidence="4">The sequence shown here is derived from an EMBL/GenBank/DDBJ whole genome shotgun (WGS) entry which is preliminary data.</text>
</comment>
<sequence>MREAIVRLHDWDLASLELDAVVDVLRAAGLQDVAELDSEGVHQVRVAEPIPAAELERLDAIEWWEAVDESQSGATYLWKARASPCDEACPLDEHSTAYEISAVRERGFDLTLVGSHDEIGRSIERMLGAGVNVDLERLSELRGPTSTMDRLTDRQREVLRTAHSLGYYDVPRRTSTEDLAEELNLEPSTVSEHLQRAERNLVDDVLVPGE</sequence>